<evidence type="ECO:0000313" key="4">
    <source>
        <dbReference type="EMBL" id="KAA8902602.1"/>
    </source>
</evidence>
<evidence type="ECO:0000256" key="2">
    <source>
        <dbReference type="ARBA" id="ARBA00023002"/>
    </source>
</evidence>
<keyword evidence="1" id="KW-0521">NADP</keyword>
<keyword evidence="5" id="KW-1185">Reference proteome</keyword>
<gene>
    <name evidence="4" type="ORF">FN846DRAFT_908498</name>
</gene>
<dbReference type="PANTHER" id="PTHR47706">
    <property type="entry name" value="NMRA-LIKE FAMILY PROTEIN"/>
    <property type="match status" value="1"/>
</dbReference>
<dbReference type="InterPro" id="IPR008030">
    <property type="entry name" value="NmrA-like"/>
</dbReference>
<dbReference type="EMBL" id="VXIS01000130">
    <property type="protein sequence ID" value="KAA8902602.1"/>
    <property type="molecule type" value="Genomic_DNA"/>
</dbReference>
<accession>A0A5J5ETZ0</accession>
<dbReference type="OrthoDB" id="419598at2759"/>
<sequence length="301" mass="33090">MRIAIAGTCGLAQHIARGALSRGHEVVLLSRDEHPELLPLVTIRIDYADPSSLAAALAGVDTLISTINHAAPQLALIDACLSARVRRFAPAEFEGLLDIRPLAAPNSHRFDVLNRLREEKHRLDSTVFVCGLLMERFSPGGLVGSGTCSAGGVLKGEAAFLLDFREATGWIPAGEGVAACFIAAEDLGAFVARALDVGVWPEQWRCCGERLLLKDVVRIAEEVKGTRFEVKETHWEELQDLLLENEDKNAPEEAARIDMLMAIQRGEFDFGAEADLNLMFPEVRTIGLREWLQRAWDDVEL</sequence>
<evidence type="ECO:0000256" key="1">
    <source>
        <dbReference type="ARBA" id="ARBA00022857"/>
    </source>
</evidence>
<organism evidence="4 5">
    <name type="scientific">Sphaerosporella brunnea</name>
    <dbReference type="NCBI Taxonomy" id="1250544"/>
    <lineage>
        <taxon>Eukaryota</taxon>
        <taxon>Fungi</taxon>
        <taxon>Dikarya</taxon>
        <taxon>Ascomycota</taxon>
        <taxon>Pezizomycotina</taxon>
        <taxon>Pezizomycetes</taxon>
        <taxon>Pezizales</taxon>
        <taxon>Pyronemataceae</taxon>
        <taxon>Sphaerosporella</taxon>
    </lineage>
</organism>
<evidence type="ECO:0000313" key="5">
    <source>
        <dbReference type="Proteomes" id="UP000326924"/>
    </source>
</evidence>
<comment type="caution">
    <text evidence="4">The sequence shown here is derived from an EMBL/GenBank/DDBJ whole genome shotgun (WGS) entry which is preliminary data.</text>
</comment>
<dbReference type="InterPro" id="IPR036291">
    <property type="entry name" value="NAD(P)-bd_dom_sf"/>
</dbReference>
<dbReference type="GO" id="GO:0016491">
    <property type="term" value="F:oxidoreductase activity"/>
    <property type="evidence" value="ECO:0007669"/>
    <property type="project" value="UniProtKB-KW"/>
</dbReference>
<reference evidence="4 5" key="1">
    <citation type="submission" date="2019-09" db="EMBL/GenBank/DDBJ databases">
        <title>Draft genome of the ectomycorrhizal ascomycete Sphaerosporella brunnea.</title>
        <authorList>
            <consortium name="DOE Joint Genome Institute"/>
            <person name="Benucci G.M."/>
            <person name="Marozzi G."/>
            <person name="Antonielli L."/>
            <person name="Sanchez S."/>
            <person name="Marco P."/>
            <person name="Wang X."/>
            <person name="Falini L.B."/>
            <person name="Barry K."/>
            <person name="Haridas S."/>
            <person name="Lipzen A."/>
            <person name="Labutti K."/>
            <person name="Grigoriev I.V."/>
            <person name="Murat C."/>
            <person name="Martin F."/>
            <person name="Albertini E."/>
            <person name="Donnini D."/>
            <person name="Bonito G."/>
        </authorList>
    </citation>
    <scope>NUCLEOTIDE SEQUENCE [LARGE SCALE GENOMIC DNA]</scope>
    <source>
        <strain evidence="4 5">Sb_GMNB300</strain>
    </source>
</reference>
<name>A0A5J5ETZ0_9PEZI</name>
<dbReference type="PANTHER" id="PTHR47706:SF5">
    <property type="entry name" value="ISOFLAVONE REDUCTASE"/>
    <property type="match status" value="1"/>
</dbReference>
<dbReference type="Pfam" id="PF05368">
    <property type="entry name" value="NmrA"/>
    <property type="match status" value="1"/>
</dbReference>
<dbReference type="Proteomes" id="UP000326924">
    <property type="component" value="Unassembled WGS sequence"/>
</dbReference>
<protein>
    <recommendedName>
        <fullName evidence="3">NmrA-like domain-containing protein</fullName>
    </recommendedName>
</protein>
<dbReference type="InParanoid" id="A0A5J5ETZ0"/>
<dbReference type="SUPFAM" id="SSF51735">
    <property type="entry name" value="NAD(P)-binding Rossmann-fold domains"/>
    <property type="match status" value="1"/>
</dbReference>
<keyword evidence="2" id="KW-0560">Oxidoreductase</keyword>
<dbReference type="AlphaFoldDB" id="A0A5J5ETZ0"/>
<feature type="domain" description="NmrA-like" evidence="3">
    <location>
        <begin position="3"/>
        <end position="232"/>
    </location>
</feature>
<dbReference type="Gene3D" id="3.40.50.720">
    <property type="entry name" value="NAD(P)-binding Rossmann-like Domain"/>
    <property type="match status" value="1"/>
</dbReference>
<proteinExistence type="predicted"/>
<evidence type="ECO:0000259" key="3">
    <source>
        <dbReference type="Pfam" id="PF05368"/>
    </source>
</evidence>
<dbReference type="InterPro" id="IPR051609">
    <property type="entry name" value="NmrA/Isoflavone_reductase-like"/>
</dbReference>